<dbReference type="Pfam" id="PF00034">
    <property type="entry name" value="Cytochrom_C"/>
    <property type="match status" value="1"/>
</dbReference>
<dbReference type="GO" id="GO:0046872">
    <property type="term" value="F:metal ion binding"/>
    <property type="evidence" value="ECO:0007669"/>
    <property type="project" value="UniProtKB-KW"/>
</dbReference>
<dbReference type="PROSITE" id="PS51007">
    <property type="entry name" value="CYTC"/>
    <property type="match status" value="2"/>
</dbReference>
<dbReference type="RefSeq" id="WP_139067017.1">
    <property type="nucleotide sequence ID" value="NZ_CP040812.1"/>
</dbReference>
<reference evidence="6 7" key="1">
    <citation type="submission" date="2019-06" db="EMBL/GenBank/DDBJ databases">
        <title>Complete genome sequence of Antarcticibacterium flavum KCTC 52984T from an Antarctic marine sediment.</title>
        <authorList>
            <person name="Lee Y.M."/>
            <person name="Shin S.C."/>
        </authorList>
    </citation>
    <scope>NUCLEOTIDE SEQUENCE [LARGE SCALE GENOMIC DNA]</scope>
    <source>
        <strain evidence="6 7">KCTC 52984</strain>
    </source>
</reference>
<keyword evidence="7" id="KW-1185">Reference proteome</keyword>
<protein>
    <submittedName>
        <fullName evidence="6">Cytochrome c</fullName>
    </submittedName>
</protein>
<dbReference type="Gene3D" id="1.10.760.10">
    <property type="entry name" value="Cytochrome c-like domain"/>
    <property type="match status" value="2"/>
</dbReference>
<name>A0A5B7X6W8_9FLAO</name>
<evidence type="ECO:0000256" key="2">
    <source>
        <dbReference type="ARBA" id="ARBA00022723"/>
    </source>
</evidence>
<dbReference type="PANTHER" id="PTHR35008">
    <property type="entry name" value="BLL4482 PROTEIN-RELATED"/>
    <property type="match status" value="1"/>
</dbReference>
<feature type="domain" description="Cytochrome c" evidence="5">
    <location>
        <begin position="47"/>
        <end position="161"/>
    </location>
</feature>
<proteinExistence type="predicted"/>
<evidence type="ECO:0000313" key="7">
    <source>
        <dbReference type="Proteomes" id="UP000309016"/>
    </source>
</evidence>
<evidence type="ECO:0000313" key="6">
    <source>
        <dbReference type="EMBL" id="QCY70458.1"/>
    </source>
</evidence>
<accession>A0A5B7X6W8</accession>
<evidence type="ECO:0000256" key="4">
    <source>
        <dbReference type="PROSITE-ProRule" id="PRU00433"/>
    </source>
</evidence>
<dbReference type="AlphaFoldDB" id="A0A5B7X6W8"/>
<sequence>MKTTIRKIGLSILGSFLIIILLALLYIRFMLPNVGDAEEITVEISKDRIIRGEYLANHVAVCIDCHSGRDWSSFSGPIIAGTEGQGGEVFDQSMGFPGRFIARNITPYNLGNWTDGELIRAITTGVNKDGKALFSIMPHPNYGRMELEDIKDIVAYIRTLQPIESEIEDSRPDFPMNFILNTIPKKATFSKRPPKEDRVKYGKYLVTAASCYDCHTKQVKGQFVGEPFAGGFEFLFPDGSLLQSANITPHPSGIGSWTKEDFVSRFRMYADSSYVPHKVNPGEFQTPMPWTFYAQMTEDDLSAIYDYLQTLKPVDQVVTLFTPKDPLTVK</sequence>
<dbReference type="EMBL" id="CP040812">
    <property type="protein sequence ID" value="QCY70458.1"/>
    <property type="molecule type" value="Genomic_DNA"/>
</dbReference>
<dbReference type="SUPFAM" id="SSF46626">
    <property type="entry name" value="Cytochrome c"/>
    <property type="match status" value="2"/>
</dbReference>
<keyword evidence="3 4" id="KW-0408">Iron</keyword>
<evidence type="ECO:0000256" key="3">
    <source>
        <dbReference type="ARBA" id="ARBA00023004"/>
    </source>
</evidence>
<evidence type="ECO:0000259" key="5">
    <source>
        <dbReference type="PROSITE" id="PS51007"/>
    </source>
</evidence>
<keyword evidence="1 4" id="KW-0349">Heme</keyword>
<dbReference type="GO" id="GO:0020037">
    <property type="term" value="F:heme binding"/>
    <property type="evidence" value="ECO:0007669"/>
    <property type="project" value="InterPro"/>
</dbReference>
<organism evidence="6 7">
    <name type="scientific">Antarcticibacterium flavum</name>
    <dbReference type="NCBI Taxonomy" id="2058175"/>
    <lineage>
        <taxon>Bacteria</taxon>
        <taxon>Pseudomonadati</taxon>
        <taxon>Bacteroidota</taxon>
        <taxon>Flavobacteriia</taxon>
        <taxon>Flavobacteriales</taxon>
        <taxon>Flavobacteriaceae</taxon>
        <taxon>Antarcticibacterium</taxon>
    </lineage>
</organism>
<dbReference type="PANTHER" id="PTHR35008:SF8">
    <property type="entry name" value="ALCOHOL DEHYDROGENASE CYTOCHROME C SUBUNIT"/>
    <property type="match status" value="1"/>
</dbReference>
<evidence type="ECO:0000256" key="1">
    <source>
        <dbReference type="ARBA" id="ARBA00022617"/>
    </source>
</evidence>
<dbReference type="InterPro" id="IPR036909">
    <property type="entry name" value="Cyt_c-like_dom_sf"/>
</dbReference>
<dbReference type="OrthoDB" id="9809720at2"/>
<keyword evidence="2 4" id="KW-0479">Metal-binding</keyword>
<dbReference type="InterPro" id="IPR051459">
    <property type="entry name" value="Cytochrome_c-type_DH"/>
</dbReference>
<gene>
    <name evidence="6" type="ORF">FHG64_14160</name>
</gene>
<dbReference type="InterPro" id="IPR009056">
    <property type="entry name" value="Cyt_c-like_dom"/>
</dbReference>
<dbReference type="GO" id="GO:0009055">
    <property type="term" value="F:electron transfer activity"/>
    <property type="evidence" value="ECO:0007669"/>
    <property type="project" value="InterPro"/>
</dbReference>
<dbReference type="KEGG" id="afla:FHG64_14160"/>
<feature type="domain" description="Cytochrome c" evidence="5">
    <location>
        <begin position="197"/>
        <end position="312"/>
    </location>
</feature>
<dbReference type="Proteomes" id="UP000309016">
    <property type="component" value="Chromosome"/>
</dbReference>